<sequence>MDLIEILDKQVDSYLTVSLNKSMSGFIKGLVWVSKSFNDRFNRRMTK</sequence>
<protein>
    <submittedName>
        <fullName evidence="1">Uncharacterized protein</fullName>
    </submittedName>
</protein>
<reference evidence="1 2" key="1">
    <citation type="journal article" date="2019" name="Genome Biol. Evol.">
        <title>Insights into the evolution of the New World diploid cottons (Gossypium, subgenus Houzingenia) based on genome sequencing.</title>
        <authorList>
            <person name="Grover C.E."/>
            <person name="Arick M.A. 2nd"/>
            <person name="Thrash A."/>
            <person name="Conover J.L."/>
            <person name="Sanders W.S."/>
            <person name="Peterson D.G."/>
            <person name="Frelichowski J.E."/>
            <person name="Scheffler J.A."/>
            <person name="Scheffler B.E."/>
            <person name="Wendel J.F."/>
        </authorList>
    </citation>
    <scope>NUCLEOTIDE SEQUENCE [LARGE SCALE GENOMIC DNA]</scope>
    <source>
        <strain evidence="1">157</strain>
        <tissue evidence="1">Leaf</tissue>
    </source>
</reference>
<proteinExistence type="predicted"/>
<dbReference type="EMBL" id="JABEZX010000011">
    <property type="protein sequence ID" value="MBA0570606.1"/>
    <property type="molecule type" value="Genomic_DNA"/>
</dbReference>
<dbReference type="AlphaFoldDB" id="A0A7J8N122"/>
<comment type="caution">
    <text evidence="1">The sequence shown here is derived from an EMBL/GenBank/DDBJ whole genome shotgun (WGS) entry which is preliminary data.</text>
</comment>
<organism evidence="1 2">
    <name type="scientific">Gossypium lobatum</name>
    <dbReference type="NCBI Taxonomy" id="34289"/>
    <lineage>
        <taxon>Eukaryota</taxon>
        <taxon>Viridiplantae</taxon>
        <taxon>Streptophyta</taxon>
        <taxon>Embryophyta</taxon>
        <taxon>Tracheophyta</taxon>
        <taxon>Spermatophyta</taxon>
        <taxon>Magnoliopsida</taxon>
        <taxon>eudicotyledons</taxon>
        <taxon>Gunneridae</taxon>
        <taxon>Pentapetalae</taxon>
        <taxon>rosids</taxon>
        <taxon>malvids</taxon>
        <taxon>Malvales</taxon>
        <taxon>Malvaceae</taxon>
        <taxon>Malvoideae</taxon>
        <taxon>Gossypium</taxon>
    </lineage>
</organism>
<evidence type="ECO:0000313" key="1">
    <source>
        <dbReference type="EMBL" id="MBA0570606.1"/>
    </source>
</evidence>
<name>A0A7J8N122_9ROSI</name>
<dbReference type="Proteomes" id="UP000593572">
    <property type="component" value="Unassembled WGS sequence"/>
</dbReference>
<gene>
    <name evidence="1" type="ORF">Golob_004233</name>
</gene>
<keyword evidence="2" id="KW-1185">Reference proteome</keyword>
<accession>A0A7J8N122</accession>
<evidence type="ECO:0000313" key="2">
    <source>
        <dbReference type="Proteomes" id="UP000593572"/>
    </source>
</evidence>